<feature type="compositionally biased region" description="Polar residues" evidence="5">
    <location>
        <begin position="335"/>
        <end position="356"/>
    </location>
</feature>
<dbReference type="GO" id="GO:0005789">
    <property type="term" value="C:endoplasmic reticulum membrane"/>
    <property type="evidence" value="ECO:0007669"/>
    <property type="project" value="TreeGrafter"/>
</dbReference>
<evidence type="ECO:0000259" key="6">
    <source>
        <dbReference type="PROSITE" id="PS51778"/>
    </source>
</evidence>
<dbReference type="PROSITE" id="PS51778">
    <property type="entry name" value="VAST"/>
    <property type="match status" value="1"/>
</dbReference>
<comment type="caution">
    <text evidence="7">The sequence shown here is derived from an EMBL/GenBank/DDBJ whole genome shotgun (WGS) entry which is preliminary data.</text>
</comment>
<keyword evidence="8" id="KW-1185">Reference proteome</keyword>
<organism evidence="7 8">
    <name type="scientific">Clydaea vesicula</name>
    <dbReference type="NCBI Taxonomy" id="447962"/>
    <lineage>
        <taxon>Eukaryota</taxon>
        <taxon>Fungi</taxon>
        <taxon>Fungi incertae sedis</taxon>
        <taxon>Chytridiomycota</taxon>
        <taxon>Chytridiomycota incertae sedis</taxon>
        <taxon>Chytridiomycetes</taxon>
        <taxon>Lobulomycetales</taxon>
        <taxon>Lobulomycetaceae</taxon>
        <taxon>Clydaea</taxon>
    </lineage>
</organism>
<dbReference type="EMBL" id="JADGJW010000091">
    <property type="protein sequence ID" value="KAJ3224499.1"/>
    <property type="molecule type" value="Genomic_DNA"/>
</dbReference>
<sequence length="909" mass="101316">MQFEEQNCNLNELTAEKNSFFYPALSGNYNISEESSTATNDSENAKINNNLEIENTSLEKNSNVPFEQISIIQNDSLNLDVNSKENLTNNADRLVESSPSERGNSRRKPSVNYNSILRLDSNINSTVSSTPTEVDLKTAIKALSNEDVTAPQENTKFADNKRNQDFHELFKELPKEELLVEDFACALQKDFLMQGRMVTIPLSDVVSIEKRYVASLIPNSIEFETNSTKAIKLSTFQREGSSFVGSQSDIDSEDSIILINDDRVQKYDSYEFDSIISNGVLDNNELLDNIIDLNLVDTEACNNYDVGKKKDFSSALLPSNLEIKTNPNKDDDSHVLSSPKSSGTESTLKAESLNSAASTKKSIEMLEETKIPKPLDNKSDLNLISKDDWFSSTIKKMVDGTNNIFSSEKKLDDLMAEQQIGDVLLPVGNAKDLDSVDLKSIKSNQKLKLALSKTSPLAPTTTETNISFSSTSLSSPAKVNNILSSILSASEATKITENLNYSKTSNSVTNNEISVVTAASNNSNVTFSLNSTNDINATSNVTNALSSNQLDILRPHAQRGLQDIVNTSENKGKIHSADGDNSTINRISQHILVQQLSISPDRKNFNIYNKPHQPKELMKNLNMYDDVDANDIKLKDSAANVDITKALSDKKTPIHEKKKKTFVECKCDISKMTLVVDKEISNTFLNIVAQNWRSKEDDILAESRDTIHSVKEGEFRTFQYIAALNNPMGPKSTRLSTKETLVNKFTDDGEIRHFCIKSSSQTPDVPSGTSFFTNSRVCVTEKGEGIVRFRVCCEVEFVKSSWIKMAIERAVPEGMKEYFGALISELENWKTYLKDELKNSSSHPLNSISNYQENQTIKNVVAETLVVENEAAPTVKSRVDIKHECKVDKNQIKAIIKDLFFENAREFNI</sequence>
<keyword evidence="3" id="KW-1133">Transmembrane helix</keyword>
<proteinExistence type="predicted"/>
<dbReference type="GO" id="GO:0032934">
    <property type="term" value="F:sterol binding"/>
    <property type="evidence" value="ECO:0007669"/>
    <property type="project" value="TreeGrafter"/>
</dbReference>
<comment type="subcellular location">
    <subcellularLocation>
        <location evidence="1">Membrane</location>
    </subcellularLocation>
</comment>
<dbReference type="GO" id="GO:0032366">
    <property type="term" value="P:intracellular sterol transport"/>
    <property type="evidence" value="ECO:0007669"/>
    <property type="project" value="TreeGrafter"/>
</dbReference>
<dbReference type="GO" id="GO:0120015">
    <property type="term" value="F:sterol transfer activity"/>
    <property type="evidence" value="ECO:0007669"/>
    <property type="project" value="TreeGrafter"/>
</dbReference>
<keyword evidence="4" id="KW-0472">Membrane</keyword>
<evidence type="ECO:0000313" key="7">
    <source>
        <dbReference type="EMBL" id="KAJ3224499.1"/>
    </source>
</evidence>
<keyword evidence="2" id="KW-0812">Transmembrane</keyword>
<dbReference type="GO" id="GO:0140268">
    <property type="term" value="C:endoplasmic reticulum-plasma membrane contact site"/>
    <property type="evidence" value="ECO:0007669"/>
    <property type="project" value="TreeGrafter"/>
</dbReference>
<name>A0AAD5XXS9_9FUNG</name>
<dbReference type="Proteomes" id="UP001211065">
    <property type="component" value="Unassembled WGS sequence"/>
</dbReference>
<dbReference type="InterPro" id="IPR031968">
    <property type="entry name" value="VASt"/>
</dbReference>
<dbReference type="Gene3D" id="2.30.29.30">
    <property type="entry name" value="Pleckstrin-homology domain (PH domain)/Phosphotyrosine-binding domain (PTB)"/>
    <property type="match status" value="1"/>
</dbReference>
<evidence type="ECO:0000256" key="1">
    <source>
        <dbReference type="ARBA" id="ARBA00004370"/>
    </source>
</evidence>
<dbReference type="PANTHER" id="PTHR23319">
    <property type="entry name" value="GRAM DOMAIN CONTAINING 1B, ISOFORM E"/>
    <property type="match status" value="1"/>
</dbReference>
<evidence type="ECO:0000256" key="4">
    <source>
        <dbReference type="ARBA" id="ARBA00023136"/>
    </source>
</evidence>
<dbReference type="InterPro" id="IPR051482">
    <property type="entry name" value="Cholesterol_transport"/>
</dbReference>
<reference evidence="7" key="1">
    <citation type="submission" date="2020-05" db="EMBL/GenBank/DDBJ databases">
        <title>Phylogenomic resolution of chytrid fungi.</title>
        <authorList>
            <person name="Stajich J.E."/>
            <person name="Amses K."/>
            <person name="Simmons R."/>
            <person name="Seto K."/>
            <person name="Myers J."/>
            <person name="Bonds A."/>
            <person name="Quandt C.A."/>
            <person name="Barry K."/>
            <person name="Liu P."/>
            <person name="Grigoriev I."/>
            <person name="Longcore J.E."/>
            <person name="James T.Y."/>
        </authorList>
    </citation>
    <scope>NUCLEOTIDE SEQUENCE</scope>
    <source>
        <strain evidence="7">JEL0476</strain>
    </source>
</reference>
<feature type="domain" description="VASt" evidence="6">
    <location>
        <begin position="655"/>
        <end position="841"/>
    </location>
</feature>
<feature type="compositionally biased region" description="Polar residues" evidence="5">
    <location>
        <begin position="90"/>
        <end position="102"/>
    </location>
</feature>
<accession>A0AAD5XXS9</accession>
<evidence type="ECO:0000256" key="3">
    <source>
        <dbReference type="ARBA" id="ARBA00022989"/>
    </source>
</evidence>
<gene>
    <name evidence="7" type="ORF">HK099_008367</name>
</gene>
<feature type="region of interest" description="Disordered" evidence="5">
    <location>
        <begin position="323"/>
        <end position="356"/>
    </location>
</feature>
<evidence type="ECO:0000256" key="5">
    <source>
        <dbReference type="SAM" id="MobiDB-lite"/>
    </source>
</evidence>
<evidence type="ECO:0000256" key="2">
    <source>
        <dbReference type="ARBA" id="ARBA00022692"/>
    </source>
</evidence>
<dbReference type="PANTHER" id="PTHR23319:SF4">
    <property type="entry name" value="GRAM DOMAIN CONTAINING 1B, ISOFORM E"/>
    <property type="match status" value="1"/>
</dbReference>
<evidence type="ECO:0000313" key="8">
    <source>
        <dbReference type="Proteomes" id="UP001211065"/>
    </source>
</evidence>
<dbReference type="GO" id="GO:0005886">
    <property type="term" value="C:plasma membrane"/>
    <property type="evidence" value="ECO:0007669"/>
    <property type="project" value="TreeGrafter"/>
</dbReference>
<protein>
    <recommendedName>
        <fullName evidence="6">VASt domain-containing protein</fullName>
    </recommendedName>
</protein>
<dbReference type="Pfam" id="PF16016">
    <property type="entry name" value="VASt"/>
    <property type="match status" value="1"/>
</dbReference>
<dbReference type="InterPro" id="IPR011993">
    <property type="entry name" value="PH-like_dom_sf"/>
</dbReference>
<dbReference type="AlphaFoldDB" id="A0AAD5XXS9"/>
<feature type="region of interest" description="Disordered" evidence="5">
    <location>
        <begin position="90"/>
        <end position="111"/>
    </location>
</feature>